<organism evidence="2 3">
    <name type="scientific">Lithospermum erythrorhizon</name>
    <name type="common">Purple gromwell</name>
    <name type="synonym">Lithospermum officinale var. erythrorhizon</name>
    <dbReference type="NCBI Taxonomy" id="34254"/>
    <lineage>
        <taxon>Eukaryota</taxon>
        <taxon>Viridiplantae</taxon>
        <taxon>Streptophyta</taxon>
        <taxon>Embryophyta</taxon>
        <taxon>Tracheophyta</taxon>
        <taxon>Spermatophyta</taxon>
        <taxon>Magnoliopsida</taxon>
        <taxon>eudicotyledons</taxon>
        <taxon>Gunneridae</taxon>
        <taxon>Pentapetalae</taxon>
        <taxon>asterids</taxon>
        <taxon>lamiids</taxon>
        <taxon>Boraginales</taxon>
        <taxon>Boraginaceae</taxon>
        <taxon>Boraginoideae</taxon>
        <taxon>Lithospermeae</taxon>
        <taxon>Lithospermum</taxon>
    </lineage>
</organism>
<keyword evidence="3" id="KW-1185">Reference proteome</keyword>
<protein>
    <recommendedName>
        <fullName evidence="1">FAR1 domain-containing protein</fullName>
    </recommendedName>
</protein>
<evidence type="ECO:0000313" key="3">
    <source>
        <dbReference type="Proteomes" id="UP001454036"/>
    </source>
</evidence>
<dbReference type="AlphaFoldDB" id="A0AAV3QMJ9"/>
<comment type="caution">
    <text evidence="2">The sequence shown here is derived from an EMBL/GenBank/DDBJ whole genome shotgun (WGS) entry which is preliminary data.</text>
</comment>
<evidence type="ECO:0000259" key="1">
    <source>
        <dbReference type="Pfam" id="PF03101"/>
    </source>
</evidence>
<gene>
    <name evidence="2" type="ORF">LIER_19571</name>
</gene>
<dbReference type="PANTHER" id="PTHR47718:SF2">
    <property type="entry name" value="PROTEIN FAR1-RELATED SEQUENCE 5-LIKE"/>
    <property type="match status" value="1"/>
</dbReference>
<dbReference type="Pfam" id="PF03101">
    <property type="entry name" value="FAR1"/>
    <property type="match status" value="1"/>
</dbReference>
<evidence type="ECO:0000313" key="2">
    <source>
        <dbReference type="EMBL" id="GAA0163788.1"/>
    </source>
</evidence>
<feature type="domain" description="FAR1" evidence="1">
    <location>
        <begin position="47"/>
        <end position="152"/>
    </location>
</feature>
<sequence length="205" mass="23225">MVVGSSSVSYYSSLLTSVESKAFSNIVPEGKSTWKNLTFPDAASTYNFYRSYATQVGFVFRKHWRSSKVPAKTKIDIPFYLHDSCNKRGFKKGSALDPSNDFDVDSIEGFEAKIFRKKAEVRIGCYADIRFQLSDDRSYRITSWNDENFHPLHLKEHSHLLHPKINHIQAVVVVVNAEAGIRNRSSFELFSRIGGIEKVGLGPLI</sequence>
<dbReference type="Proteomes" id="UP001454036">
    <property type="component" value="Unassembled WGS sequence"/>
</dbReference>
<dbReference type="InterPro" id="IPR004330">
    <property type="entry name" value="FAR1_DNA_bnd_dom"/>
</dbReference>
<proteinExistence type="predicted"/>
<name>A0AAV3QMJ9_LITER</name>
<accession>A0AAV3QMJ9</accession>
<reference evidence="2 3" key="1">
    <citation type="submission" date="2024-01" db="EMBL/GenBank/DDBJ databases">
        <title>The complete chloroplast genome sequence of Lithospermum erythrorhizon: insights into the phylogenetic relationship among Boraginaceae species and the maternal lineages of purple gromwells.</title>
        <authorList>
            <person name="Okada T."/>
            <person name="Watanabe K."/>
        </authorList>
    </citation>
    <scope>NUCLEOTIDE SEQUENCE [LARGE SCALE GENOMIC DNA]</scope>
</reference>
<dbReference type="PANTHER" id="PTHR47718">
    <property type="entry name" value="OS01G0519700 PROTEIN"/>
    <property type="match status" value="1"/>
</dbReference>
<dbReference type="EMBL" id="BAABME010004849">
    <property type="protein sequence ID" value="GAA0163788.1"/>
    <property type="molecule type" value="Genomic_DNA"/>
</dbReference>